<evidence type="ECO:0000313" key="1">
    <source>
        <dbReference type="EMBL" id="TGN29179.1"/>
    </source>
</evidence>
<comment type="caution">
    <text evidence="1">The sequence shown here is derived from an EMBL/GenBank/DDBJ whole genome shotgun (WGS) entry which is preliminary data.</text>
</comment>
<reference evidence="1 2" key="1">
    <citation type="submission" date="2019-03" db="EMBL/GenBank/DDBJ databases">
        <title>Empedobacter tilapiae sp. nov., isolated from an intestine of Nile tilapia Oreochromis niloticus.</title>
        <authorList>
            <person name="Kim Y.-O."/>
            <person name="Yoon J.-H."/>
        </authorList>
    </citation>
    <scope>NUCLEOTIDE SEQUENCE [LARGE SCALE GENOMIC DNA]</scope>
    <source>
        <strain evidence="1 2">MRS2</strain>
    </source>
</reference>
<dbReference type="RefSeq" id="WP_135834635.1">
    <property type="nucleotide sequence ID" value="NZ_SRPE01000003.1"/>
</dbReference>
<protein>
    <submittedName>
        <fullName evidence="1">Uncharacterized protein</fullName>
    </submittedName>
</protein>
<dbReference type="EMBL" id="SRPE01000003">
    <property type="protein sequence ID" value="TGN29179.1"/>
    <property type="molecule type" value="Genomic_DNA"/>
</dbReference>
<keyword evidence="2" id="KW-1185">Reference proteome</keyword>
<dbReference type="AlphaFoldDB" id="A0A4Z1BW50"/>
<name>A0A4Z1BW50_9FLAO</name>
<evidence type="ECO:0000313" key="2">
    <source>
        <dbReference type="Proteomes" id="UP000297998"/>
    </source>
</evidence>
<accession>A0A4Z1BW50</accession>
<dbReference type="Proteomes" id="UP000297998">
    <property type="component" value="Unassembled WGS sequence"/>
</dbReference>
<gene>
    <name evidence="1" type="ORF">E4J94_04285</name>
</gene>
<dbReference type="OrthoDB" id="1431448at2"/>
<sequence length="386" mass="44700">MMLINHYYKLPQVTEGSAQNTAELFDTLIKEQFSNKEQIIAQHKSLMEYVKQPVATYFIRLYGSFTKDKYNNLRRGFLTEYLDGNRIVFCDNTFALNFTAAKAAGLPYTRQDINEFLNQKQLVFSFGITTEERELSYYDPRGAKRQNINPAGWTLAHIKPVGYGFNGDYLQTTFPNPNREEWNPLTKVRTVEDKLSENELSIARAHFLRLVHPLNSFLLPKNNLVQYEGKRLGEEADLIKFVHQYLKEQFPAEMDELESVIMHYDFPEPAPFGNIKWFGLERVLKEQEIEIDQLLQDQGIDEVYENDSSFKLLKTLRSIGMKTFRDGLYPVLKSNLDTTVQDIITAYPRYASYAEGSKKSRLSSAKTIFKNGLEEEALELIANSRI</sequence>
<organism evidence="1 2">
    <name type="scientific">Empedobacter tilapiae</name>
    <dbReference type="NCBI Taxonomy" id="2491114"/>
    <lineage>
        <taxon>Bacteria</taxon>
        <taxon>Pseudomonadati</taxon>
        <taxon>Bacteroidota</taxon>
        <taxon>Flavobacteriia</taxon>
        <taxon>Flavobacteriales</taxon>
        <taxon>Weeksellaceae</taxon>
        <taxon>Empedobacter</taxon>
    </lineage>
</organism>
<proteinExistence type="predicted"/>